<protein>
    <recommendedName>
        <fullName evidence="3">Chitooligosaccharide deacetylase</fullName>
    </recommendedName>
    <alternativeName>
        <fullName evidence="4">Nodulation protein B</fullName>
    </alternativeName>
</protein>
<dbReference type="GO" id="GO:0016810">
    <property type="term" value="F:hydrolase activity, acting on carbon-nitrogen (but not peptide) bonds"/>
    <property type="evidence" value="ECO:0007669"/>
    <property type="project" value="InterPro"/>
</dbReference>
<sequence>MRRTLILSLVALGLLLLAAYGVLQLSSARSFQLFGELVARVETDRPVVALTFDDGPTPDYTGPVLDLLAAHGVAATFFLTGREIEENPEEARAIVAAGHEIGNHSYSHPRMIFMSPDAVRAEIEATDAAIKSIGYEGPVHFRPPFGRKLVVLPWHLWRTGRTTIMWDLEPETWPEIAADAGAIAEHVIANATNGSIVILHVMYESRQTSREALPAIIEGLRARGFDFVTVSELLPER</sequence>
<dbReference type="CDD" id="cd10956">
    <property type="entry name" value="CE4_BH1302_like"/>
    <property type="match status" value="1"/>
</dbReference>
<keyword evidence="7" id="KW-1185">Reference proteome</keyword>
<proteinExistence type="inferred from homology"/>
<comment type="caution">
    <text evidence="6">The sequence shown here is derived from an EMBL/GenBank/DDBJ whole genome shotgun (WGS) entry which is preliminary data.</text>
</comment>
<evidence type="ECO:0000256" key="1">
    <source>
        <dbReference type="ARBA" id="ARBA00003236"/>
    </source>
</evidence>
<dbReference type="RefSeq" id="WP_127188633.1">
    <property type="nucleotide sequence ID" value="NZ_RZNJ01000003.1"/>
</dbReference>
<feature type="domain" description="NodB homology" evidence="5">
    <location>
        <begin position="46"/>
        <end position="228"/>
    </location>
</feature>
<dbReference type="OrthoDB" id="276604at2"/>
<name>A0A433XBN1_9HYPH</name>
<organism evidence="6 7">
    <name type="scientific">Arsenicitalea aurantiaca</name>
    <dbReference type="NCBI Taxonomy" id="1783274"/>
    <lineage>
        <taxon>Bacteria</taxon>
        <taxon>Pseudomonadati</taxon>
        <taxon>Pseudomonadota</taxon>
        <taxon>Alphaproteobacteria</taxon>
        <taxon>Hyphomicrobiales</taxon>
        <taxon>Devosiaceae</taxon>
        <taxon>Arsenicitalea</taxon>
    </lineage>
</organism>
<evidence type="ECO:0000313" key="7">
    <source>
        <dbReference type="Proteomes" id="UP000281547"/>
    </source>
</evidence>
<dbReference type="PANTHER" id="PTHR10587">
    <property type="entry name" value="GLYCOSYL TRANSFERASE-RELATED"/>
    <property type="match status" value="1"/>
</dbReference>
<gene>
    <name evidence="6" type="ORF">EMQ25_11095</name>
</gene>
<comment type="similarity">
    <text evidence="2">Belongs to the polysaccharide deacetylase family.</text>
</comment>
<dbReference type="InterPro" id="IPR050248">
    <property type="entry name" value="Polysacc_deacetylase_ArnD"/>
</dbReference>
<dbReference type="InterPro" id="IPR002509">
    <property type="entry name" value="NODB_dom"/>
</dbReference>
<dbReference type="SUPFAM" id="SSF88713">
    <property type="entry name" value="Glycoside hydrolase/deacetylase"/>
    <property type="match status" value="1"/>
</dbReference>
<evidence type="ECO:0000256" key="2">
    <source>
        <dbReference type="ARBA" id="ARBA00010973"/>
    </source>
</evidence>
<evidence type="ECO:0000256" key="4">
    <source>
        <dbReference type="ARBA" id="ARBA00032976"/>
    </source>
</evidence>
<dbReference type="AlphaFoldDB" id="A0A433XBN1"/>
<dbReference type="GO" id="GO:0005975">
    <property type="term" value="P:carbohydrate metabolic process"/>
    <property type="evidence" value="ECO:0007669"/>
    <property type="project" value="InterPro"/>
</dbReference>
<reference evidence="6 7" key="1">
    <citation type="journal article" date="2016" name="Int. J. Syst. Evol. Microbiol.">
        <title>Arsenicitalea aurantiaca gen. nov., sp. nov., a new member of the family Hyphomicrobiaceae, isolated from high-arsenic sediment.</title>
        <authorList>
            <person name="Mu Y."/>
            <person name="Zhou L."/>
            <person name="Zeng X.C."/>
            <person name="Liu L."/>
            <person name="Pan Y."/>
            <person name="Chen X."/>
            <person name="Wang J."/>
            <person name="Li S."/>
            <person name="Li W.J."/>
            <person name="Wang Y."/>
        </authorList>
    </citation>
    <scope>NUCLEOTIDE SEQUENCE [LARGE SCALE GENOMIC DNA]</scope>
    <source>
        <strain evidence="6 7">42-50</strain>
    </source>
</reference>
<comment type="function">
    <text evidence="1">Is involved in generating a small heat-stable compound (Nod), an acylated oligomer of N-acetylglucosamine, that stimulates mitosis in various plant protoplasts.</text>
</comment>
<dbReference type="Proteomes" id="UP000281547">
    <property type="component" value="Unassembled WGS sequence"/>
</dbReference>
<accession>A0A433XBN1</accession>
<dbReference type="Gene3D" id="3.20.20.370">
    <property type="entry name" value="Glycoside hydrolase/deacetylase"/>
    <property type="match status" value="1"/>
</dbReference>
<evidence type="ECO:0000313" key="6">
    <source>
        <dbReference type="EMBL" id="RUT31388.1"/>
    </source>
</evidence>
<dbReference type="Pfam" id="PF01522">
    <property type="entry name" value="Polysacc_deac_1"/>
    <property type="match status" value="1"/>
</dbReference>
<dbReference type="EMBL" id="RZNJ01000003">
    <property type="protein sequence ID" value="RUT31388.1"/>
    <property type="molecule type" value="Genomic_DNA"/>
</dbReference>
<dbReference type="PANTHER" id="PTHR10587:SF125">
    <property type="entry name" value="POLYSACCHARIDE DEACETYLASE YHEN-RELATED"/>
    <property type="match status" value="1"/>
</dbReference>
<evidence type="ECO:0000259" key="5">
    <source>
        <dbReference type="PROSITE" id="PS51677"/>
    </source>
</evidence>
<dbReference type="PROSITE" id="PS51677">
    <property type="entry name" value="NODB"/>
    <property type="match status" value="1"/>
</dbReference>
<evidence type="ECO:0000256" key="3">
    <source>
        <dbReference type="ARBA" id="ARBA00020071"/>
    </source>
</evidence>
<dbReference type="InterPro" id="IPR011330">
    <property type="entry name" value="Glyco_hydro/deAcase_b/a-brl"/>
</dbReference>